<dbReference type="AlphaFoldDB" id="A0A8H7GMI5"/>
<keyword evidence="4" id="KW-1185">Reference proteome</keyword>
<organism evidence="3 4">
    <name type="scientific">Metschnikowia pulcherrima</name>
    <dbReference type="NCBI Taxonomy" id="27326"/>
    <lineage>
        <taxon>Eukaryota</taxon>
        <taxon>Fungi</taxon>
        <taxon>Dikarya</taxon>
        <taxon>Ascomycota</taxon>
        <taxon>Saccharomycotina</taxon>
        <taxon>Pichiomycetes</taxon>
        <taxon>Metschnikowiaceae</taxon>
        <taxon>Metschnikowia</taxon>
    </lineage>
</organism>
<protein>
    <submittedName>
        <fullName evidence="3">Uncharacterized protein</fullName>
    </submittedName>
</protein>
<gene>
    <name evidence="3" type="ORF">HF325_006593</name>
</gene>
<feature type="region of interest" description="Disordered" evidence="1">
    <location>
        <begin position="277"/>
        <end position="312"/>
    </location>
</feature>
<accession>A0A8H7GMI5</accession>
<proteinExistence type="predicted"/>
<dbReference type="EMBL" id="JACBPP010000010">
    <property type="protein sequence ID" value="KAF7999061.1"/>
    <property type="molecule type" value="Genomic_DNA"/>
</dbReference>
<name>A0A8H7GMI5_9ASCO</name>
<evidence type="ECO:0000313" key="4">
    <source>
        <dbReference type="Proteomes" id="UP000649328"/>
    </source>
</evidence>
<reference evidence="3" key="1">
    <citation type="submission" date="2020-10" db="EMBL/GenBank/DDBJ databases">
        <title>The Whole-Genome Sequence of Metschnikowia persimmonesis, a Novel Endophytic Yeast Species Isolated from Medicinal Plant Diospyros kaki Thumb.</title>
        <authorList>
            <person name="Rahmat E."/>
            <person name="Kang Y."/>
        </authorList>
    </citation>
    <scope>NUCLEOTIDE SEQUENCE</scope>
    <source>
        <strain evidence="3">KIOM G15050</strain>
    </source>
</reference>
<evidence type="ECO:0000256" key="1">
    <source>
        <dbReference type="SAM" id="MobiDB-lite"/>
    </source>
</evidence>
<dbReference type="Proteomes" id="UP000649328">
    <property type="component" value="Unassembled WGS sequence"/>
</dbReference>
<feature type="signal peptide" evidence="2">
    <location>
        <begin position="1"/>
        <end position="28"/>
    </location>
</feature>
<sequence length="312" mass="34405">MVSPTKFISHLLQSIFVAFALLPGLALAFTPKDRDPNIAKNEGPSLLDSTNWVRFNRFTHILDDVLHQLALENQEDSEVFARFTRKPNNVLQIEFTDEPSPSDLEESDSSLQVSFVSGKESPNSENHVTISLGSMGSLYPELSFFHNEETNDNVELRVDDSQLKPSPRTRLHTATFYTDIHPVNGEHAEKLSESTQTSLISLEIAKGRALSYSEESELDETFYETIPFGEYGDDYDEDEDVFLMTSSDDGLTHHSEGEAFGLPAGTTDFKEGEVNVRNLPDSNLGASDGYAGSSDTLSARGLGGTPDCSPQK</sequence>
<dbReference type="OrthoDB" id="60843at2759"/>
<comment type="caution">
    <text evidence="3">The sequence shown here is derived from an EMBL/GenBank/DDBJ whole genome shotgun (WGS) entry which is preliminary data.</text>
</comment>
<evidence type="ECO:0000256" key="2">
    <source>
        <dbReference type="SAM" id="SignalP"/>
    </source>
</evidence>
<evidence type="ECO:0000313" key="3">
    <source>
        <dbReference type="EMBL" id="KAF7999061.1"/>
    </source>
</evidence>
<feature type="chain" id="PRO_5034339519" evidence="2">
    <location>
        <begin position="29"/>
        <end position="312"/>
    </location>
</feature>
<keyword evidence="2" id="KW-0732">Signal</keyword>